<evidence type="ECO:0000256" key="4">
    <source>
        <dbReference type="PROSITE-ProRule" id="PRU00125"/>
    </source>
</evidence>
<feature type="region of interest" description="Disordered" evidence="5">
    <location>
        <begin position="708"/>
        <end position="727"/>
    </location>
</feature>
<keyword evidence="9" id="KW-1185">Reference proteome</keyword>
<keyword evidence="2 4" id="KW-0862">Zinc</keyword>
<dbReference type="EMBL" id="JAUCMV010000002">
    <property type="protein sequence ID" value="KAK0421072.1"/>
    <property type="molecule type" value="Genomic_DNA"/>
</dbReference>
<dbReference type="GO" id="GO:0023051">
    <property type="term" value="P:regulation of signaling"/>
    <property type="evidence" value="ECO:0007669"/>
    <property type="project" value="InterPro"/>
</dbReference>
<feature type="compositionally biased region" description="Polar residues" evidence="5">
    <location>
        <begin position="349"/>
        <end position="365"/>
    </location>
</feature>
<dbReference type="Proteomes" id="UP001175271">
    <property type="component" value="Unassembled WGS sequence"/>
</dbReference>
<name>A0AA39IAZ6_9BILA</name>
<proteinExistence type="predicted"/>
<feature type="region of interest" description="Disordered" evidence="5">
    <location>
        <begin position="310"/>
        <end position="365"/>
    </location>
</feature>
<feature type="domain" description="PDZ" evidence="7">
    <location>
        <begin position="168"/>
        <end position="240"/>
    </location>
</feature>
<dbReference type="SUPFAM" id="SSF50156">
    <property type="entry name" value="PDZ domain-like"/>
    <property type="match status" value="1"/>
</dbReference>
<feature type="domain" description="LIM zinc-binding" evidence="6">
    <location>
        <begin position="741"/>
        <end position="818"/>
    </location>
</feature>
<dbReference type="Pfam" id="PF00595">
    <property type="entry name" value="PDZ"/>
    <property type="match status" value="1"/>
</dbReference>
<dbReference type="GO" id="GO:0030155">
    <property type="term" value="P:regulation of cell adhesion"/>
    <property type="evidence" value="ECO:0007669"/>
    <property type="project" value="InterPro"/>
</dbReference>
<gene>
    <name evidence="8" type="ORF">QR680_015048</name>
</gene>
<dbReference type="AlphaFoldDB" id="A0AA39IAZ6"/>
<evidence type="ECO:0000256" key="3">
    <source>
        <dbReference type="ARBA" id="ARBA00023038"/>
    </source>
</evidence>
<evidence type="ECO:0000313" key="8">
    <source>
        <dbReference type="EMBL" id="KAK0421072.1"/>
    </source>
</evidence>
<dbReference type="InterPro" id="IPR029978">
    <property type="entry name" value="LMO-7"/>
</dbReference>
<sequence length="1041" mass="117611">MYSTDREDFLRNELGSDRFESRPSSRKTVTFDLEPRPSPKLDQVVIGLHIDQHSPIPKSKVKETATQFQEKDIPKADALKEEKKFKKGSKTVALGIELCREQNGHVTACKFPLRRSFDSVRFSVSPPPASVLKKSEEMVYTQLAAPLKTVDIPLGGPLPDNNGIMTINLEIDHGPSGRHDFGFTVTGGKDRHEPVIIEKVMVSSAADRAGLQVGDHILDINGESVIEKYHKTVKRMISEATWVGAIEIRIRRPSYLTTNGHAKANGTIPTGQGQVDYSTTSFNEKRTMFDQAERGVNSYAQFVQKKKMQTPSKWGADTRRAYTREGPTDGLPDRTYSPSMSSISPQSSNEYRTSTLESNKSLGSTTKSYHDYRVTAIHDKPDPGKLTDFIPEVERGVVNKVSYLDGPIGNPNADQPKLIRNYNYNIVKSNFDVPPPQPTANNNNNNAPKIHKWVNSSSLPRESRNQTPASDHSGTDDDTQPGRAFLRKHLRQVTPLDHGHDDYANIDDYRRQASPSSMLEAPIYAVPPQLTRRSRSTEPFAQHKPEKEIPIQRGTVTYETRKMPYERHVPIRLTGHPSSFKFKRQPVEERYTEVDDGISDVSYRFYDHDGQEMGRVRSVEDLLARREREVITSPAPTLTEVMDAKEWRHIVREQRLPNPGNPYSKTTFENNPKYDVIQKSVDSMKDLRPVNGTLPKMTERVIAETVNKSHSTHVQEEVEPPITTETTTSSGEKLFAVSGRHKCAHCDMELGRGAAMIIESLKLFYHLSCFRCYVCNMALGNGTQGADVRFKLTGGVSWEDFTKTPSCDDAAYEFDTIYFEHLGRPRAKKYWHQLCPEKFAAIRAVLKESRGVHVELNCAFPKHQQLIRTVLDSIRKLHIIRYNESYYDLGCAITSKELMLNCKFLDFLLKATWMPNFTTLVLEPNTNGNLSYEETFNQLLDSCVTSGQLQRYQLDEDFKWKLFLAEGKELNLVQNQTPDAEEDADDKEVTLKQLDDIAFGESANADMVPDSSSACSAPSCGTIKKMRTKAADDLRQVLHNH</sequence>
<feature type="compositionally biased region" description="Basic and acidic residues" evidence="5">
    <location>
        <begin position="14"/>
        <end position="23"/>
    </location>
</feature>
<dbReference type="PANTHER" id="PTHR46767:SF1">
    <property type="entry name" value="LIM DOMAIN ONLY PROTEIN 7"/>
    <property type="match status" value="1"/>
</dbReference>
<evidence type="ECO:0000313" key="9">
    <source>
        <dbReference type="Proteomes" id="UP001175271"/>
    </source>
</evidence>
<reference evidence="8" key="1">
    <citation type="submission" date="2023-06" db="EMBL/GenBank/DDBJ databases">
        <title>Genomic analysis of the entomopathogenic nematode Steinernema hermaphroditum.</title>
        <authorList>
            <person name="Schwarz E.M."/>
            <person name="Heppert J.K."/>
            <person name="Baniya A."/>
            <person name="Schwartz H.T."/>
            <person name="Tan C.-H."/>
            <person name="Antoshechkin I."/>
            <person name="Sternberg P.W."/>
            <person name="Goodrich-Blair H."/>
            <person name="Dillman A.R."/>
        </authorList>
    </citation>
    <scope>NUCLEOTIDE SEQUENCE</scope>
    <source>
        <strain evidence="8">PS9179</strain>
        <tissue evidence="8">Whole animal</tissue>
    </source>
</reference>
<dbReference type="SMART" id="SM00228">
    <property type="entry name" value="PDZ"/>
    <property type="match status" value="1"/>
</dbReference>
<evidence type="ECO:0000259" key="6">
    <source>
        <dbReference type="PROSITE" id="PS50023"/>
    </source>
</evidence>
<evidence type="ECO:0000259" key="7">
    <source>
        <dbReference type="PROSITE" id="PS50106"/>
    </source>
</evidence>
<organism evidence="8 9">
    <name type="scientific">Steinernema hermaphroditum</name>
    <dbReference type="NCBI Taxonomy" id="289476"/>
    <lineage>
        <taxon>Eukaryota</taxon>
        <taxon>Metazoa</taxon>
        <taxon>Ecdysozoa</taxon>
        <taxon>Nematoda</taxon>
        <taxon>Chromadorea</taxon>
        <taxon>Rhabditida</taxon>
        <taxon>Tylenchina</taxon>
        <taxon>Panagrolaimomorpha</taxon>
        <taxon>Strongyloidoidea</taxon>
        <taxon>Steinernematidae</taxon>
        <taxon>Steinernema</taxon>
    </lineage>
</organism>
<evidence type="ECO:0000256" key="5">
    <source>
        <dbReference type="SAM" id="MobiDB-lite"/>
    </source>
</evidence>
<dbReference type="PROSITE" id="PS50023">
    <property type="entry name" value="LIM_DOMAIN_2"/>
    <property type="match status" value="1"/>
</dbReference>
<dbReference type="PROSITE" id="PS50106">
    <property type="entry name" value="PDZ"/>
    <property type="match status" value="1"/>
</dbReference>
<dbReference type="PANTHER" id="PTHR46767">
    <property type="entry name" value="LIM DOMAIN ONLY PROTEIN 7"/>
    <property type="match status" value="1"/>
</dbReference>
<evidence type="ECO:0000256" key="1">
    <source>
        <dbReference type="ARBA" id="ARBA00022723"/>
    </source>
</evidence>
<evidence type="ECO:0000256" key="2">
    <source>
        <dbReference type="ARBA" id="ARBA00022833"/>
    </source>
</evidence>
<feature type="compositionally biased region" description="Low complexity" evidence="5">
    <location>
        <begin position="337"/>
        <end position="348"/>
    </location>
</feature>
<feature type="compositionally biased region" description="Low complexity" evidence="5">
    <location>
        <begin position="439"/>
        <end position="448"/>
    </location>
</feature>
<evidence type="ECO:0008006" key="10">
    <source>
        <dbReference type="Google" id="ProtNLM"/>
    </source>
</evidence>
<accession>A0AA39IAZ6</accession>
<feature type="compositionally biased region" description="Basic and acidic residues" evidence="5">
    <location>
        <begin position="316"/>
        <end position="327"/>
    </location>
</feature>
<feature type="compositionally biased region" description="Polar residues" evidence="5">
    <location>
        <begin position="454"/>
        <end position="472"/>
    </location>
</feature>
<dbReference type="Gene3D" id="2.30.42.10">
    <property type="match status" value="1"/>
</dbReference>
<feature type="region of interest" description="Disordered" evidence="5">
    <location>
        <begin position="14"/>
        <end position="34"/>
    </location>
</feature>
<dbReference type="InterPro" id="IPR036034">
    <property type="entry name" value="PDZ_sf"/>
</dbReference>
<dbReference type="InterPro" id="IPR001478">
    <property type="entry name" value="PDZ"/>
</dbReference>
<keyword evidence="3 4" id="KW-0440">LIM domain</keyword>
<comment type="caution">
    <text evidence="8">The sequence shown here is derived from an EMBL/GenBank/DDBJ whole genome shotgun (WGS) entry which is preliminary data.</text>
</comment>
<dbReference type="PROSITE" id="PS00478">
    <property type="entry name" value="LIM_DOMAIN_1"/>
    <property type="match status" value="1"/>
</dbReference>
<dbReference type="Gene3D" id="2.10.110.10">
    <property type="entry name" value="Cysteine Rich Protein"/>
    <property type="match status" value="1"/>
</dbReference>
<dbReference type="InterPro" id="IPR001781">
    <property type="entry name" value="Znf_LIM"/>
</dbReference>
<feature type="region of interest" description="Disordered" evidence="5">
    <location>
        <begin position="430"/>
        <end position="482"/>
    </location>
</feature>
<keyword evidence="1 4" id="KW-0479">Metal-binding</keyword>
<dbReference type="CDD" id="cd00136">
    <property type="entry name" value="PDZ_canonical"/>
    <property type="match status" value="1"/>
</dbReference>
<protein>
    <recommendedName>
        <fullName evidence="10">LIM domain protein</fullName>
    </recommendedName>
</protein>
<dbReference type="GO" id="GO:0046872">
    <property type="term" value="F:metal ion binding"/>
    <property type="evidence" value="ECO:0007669"/>
    <property type="project" value="UniProtKB-KW"/>
</dbReference>